<organism evidence="1 2">
    <name type="scientific">Portunus trituberculatus</name>
    <name type="common">Swimming crab</name>
    <name type="synonym">Neptunus trituberculatus</name>
    <dbReference type="NCBI Taxonomy" id="210409"/>
    <lineage>
        <taxon>Eukaryota</taxon>
        <taxon>Metazoa</taxon>
        <taxon>Ecdysozoa</taxon>
        <taxon>Arthropoda</taxon>
        <taxon>Crustacea</taxon>
        <taxon>Multicrustacea</taxon>
        <taxon>Malacostraca</taxon>
        <taxon>Eumalacostraca</taxon>
        <taxon>Eucarida</taxon>
        <taxon>Decapoda</taxon>
        <taxon>Pleocyemata</taxon>
        <taxon>Brachyura</taxon>
        <taxon>Eubrachyura</taxon>
        <taxon>Portunoidea</taxon>
        <taxon>Portunidae</taxon>
        <taxon>Portuninae</taxon>
        <taxon>Portunus</taxon>
    </lineage>
</organism>
<accession>A0A5B7GV96</accession>
<reference evidence="1 2" key="1">
    <citation type="submission" date="2019-05" db="EMBL/GenBank/DDBJ databases">
        <title>Another draft genome of Portunus trituberculatus and its Hox gene families provides insights of decapod evolution.</title>
        <authorList>
            <person name="Jeong J.-H."/>
            <person name="Song I."/>
            <person name="Kim S."/>
            <person name="Choi T."/>
            <person name="Kim D."/>
            <person name="Ryu S."/>
            <person name="Kim W."/>
        </authorList>
    </citation>
    <scope>NUCLEOTIDE SEQUENCE [LARGE SCALE GENOMIC DNA]</scope>
    <source>
        <tissue evidence="1">Muscle</tissue>
    </source>
</reference>
<keyword evidence="2" id="KW-1185">Reference proteome</keyword>
<evidence type="ECO:0000313" key="1">
    <source>
        <dbReference type="EMBL" id="MPC61459.1"/>
    </source>
</evidence>
<dbReference type="AlphaFoldDB" id="A0A5B7GV96"/>
<protein>
    <submittedName>
        <fullName evidence="1">Uncharacterized protein</fullName>
    </submittedName>
</protein>
<dbReference type="Proteomes" id="UP000324222">
    <property type="component" value="Unassembled WGS sequence"/>
</dbReference>
<evidence type="ECO:0000313" key="2">
    <source>
        <dbReference type="Proteomes" id="UP000324222"/>
    </source>
</evidence>
<gene>
    <name evidence="1" type="ORF">E2C01_055531</name>
</gene>
<sequence>MDLHLPSKGNPNQKRYVPQKDFQSRKLLWEARVEGNPPHYSDLKMTSRGAICIKLHKKLAPGARKTTYWDYSGSERWLPWTGYLVPMQTSHEPEPFYGHQFRVVTLSHFPFIDYKPVNDYPGTVIHLTDSLNARMLRTLAFYLNFTANTDADWLRDKLSTL</sequence>
<name>A0A5B7GV96_PORTR</name>
<proteinExistence type="predicted"/>
<dbReference type="EMBL" id="VSRR010018562">
    <property type="protein sequence ID" value="MPC61459.1"/>
    <property type="molecule type" value="Genomic_DNA"/>
</dbReference>
<comment type="caution">
    <text evidence="1">The sequence shown here is derived from an EMBL/GenBank/DDBJ whole genome shotgun (WGS) entry which is preliminary data.</text>
</comment>